<dbReference type="EMBL" id="CACRXK020011840">
    <property type="protein sequence ID" value="CAB4022168.1"/>
    <property type="molecule type" value="Genomic_DNA"/>
</dbReference>
<evidence type="ECO:0000313" key="4">
    <source>
        <dbReference type="Proteomes" id="UP001152795"/>
    </source>
</evidence>
<evidence type="ECO:0000256" key="2">
    <source>
        <dbReference type="ARBA" id="ARBA00022803"/>
    </source>
</evidence>
<reference evidence="3" key="1">
    <citation type="submission" date="2020-04" db="EMBL/GenBank/DDBJ databases">
        <authorList>
            <person name="Alioto T."/>
            <person name="Alioto T."/>
            <person name="Gomez Garrido J."/>
        </authorList>
    </citation>
    <scope>NUCLEOTIDE SEQUENCE</scope>
    <source>
        <strain evidence="3">A484AB</strain>
    </source>
</reference>
<keyword evidence="1" id="KW-0677">Repeat</keyword>
<comment type="caution">
    <text evidence="3">The sequence shown here is derived from an EMBL/GenBank/DDBJ whole genome shotgun (WGS) entry which is preliminary data.</text>
</comment>
<sequence>MSATREKEIILNFRNNIEYTLFNKDGVVNIKVLEQIESCVSEQREIFDEIKTILRFLPDGDYQTIFNGTFAKCILGLDIEIKSDYGSFIKEQISKQLSTDSIIDCYIRQLHILLLGIACLQLVVQQNWLGPPLKNDEKHNVSNCFQFEGKEEALKKQVSEYLRKDGEDVYVLAEFLEYLLIARTILVDSRYLLGNLKTQPLWEMRCILVHQQLLEDLSPSLKAEAMSALQRSEYFCTGFQFCQ</sequence>
<name>A0A7D9L032_PARCT</name>
<evidence type="ECO:0000313" key="3">
    <source>
        <dbReference type="EMBL" id="CAB4022168.1"/>
    </source>
</evidence>
<dbReference type="PANTHER" id="PTHR16193:SF0">
    <property type="entry name" value="TETRATRICOPEPTIDE REPEAT PROTEIN 27"/>
    <property type="match status" value="1"/>
</dbReference>
<proteinExistence type="predicted"/>
<dbReference type="InterPro" id="IPR044244">
    <property type="entry name" value="TTC27/Emw1"/>
</dbReference>
<dbReference type="OrthoDB" id="1936594at2759"/>
<gene>
    <name evidence="3" type="ORF">PACLA_8A011176</name>
</gene>
<evidence type="ECO:0000256" key="1">
    <source>
        <dbReference type="ARBA" id="ARBA00022737"/>
    </source>
</evidence>
<organism evidence="3 4">
    <name type="scientific">Paramuricea clavata</name>
    <name type="common">Red gorgonian</name>
    <name type="synonym">Violescent sea-whip</name>
    <dbReference type="NCBI Taxonomy" id="317549"/>
    <lineage>
        <taxon>Eukaryota</taxon>
        <taxon>Metazoa</taxon>
        <taxon>Cnidaria</taxon>
        <taxon>Anthozoa</taxon>
        <taxon>Octocorallia</taxon>
        <taxon>Malacalcyonacea</taxon>
        <taxon>Plexauridae</taxon>
        <taxon>Paramuricea</taxon>
    </lineage>
</organism>
<keyword evidence="4" id="KW-1185">Reference proteome</keyword>
<dbReference type="AlphaFoldDB" id="A0A7D9L032"/>
<protein>
    <submittedName>
        <fullName evidence="3">Uncharacterized protein</fullName>
    </submittedName>
</protein>
<keyword evidence="2" id="KW-0802">TPR repeat</keyword>
<dbReference type="PANTHER" id="PTHR16193">
    <property type="entry name" value="TETRATRICOPEPTIDE REPEAT PROTEIN 27"/>
    <property type="match status" value="1"/>
</dbReference>
<dbReference type="Proteomes" id="UP001152795">
    <property type="component" value="Unassembled WGS sequence"/>
</dbReference>
<accession>A0A7D9L032</accession>